<evidence type="ECO:0000313" key="2">
    <source>
        <dbReference type="Proteomes" id="UP001066276"/>
    </source>
</evidence>
<proteinExistence type="predicted"/>
<comment type="caution">
    <text evidence="1">The sequence shown here is derived from an EMBL/GenBank/DDBJ whole genome shotgun (WGS) entry which is preliminary data.</text>
</comment>
<gene>
    <name evidence="1" type="ORF">NDU88_002548</name>
</gene>
<keyword evidence="2" id="KW-1185">Reference proteome</keyword>
<name>A0AAV7T2Q0_PLEWA</name>
<sequence>MCHLTCCDPAKSWSQSNEAVGWPRAALELRRSRRAVARVPLRGKGDSISTGTVVAVSKAYGEGMLVPKRGFASRYSARLQEGGAPQTSLGKRRQGKVGFMHKCSEKPFLTEALEESVGVMKEELRKNNQEILLLKDSEQEMQDKLVGKFLKKE</sequence>
<dbReference type="AlphaFoldDB" id="A0AAV7T2Q0"/>
<evidence type="ECO:0000313" key="1">
    <source>
        <dbReference type="EMBL" id="KAJ1170675.1"/>
    </source>
</evidence>
<accession>A0AAV7T2Q0</accession>
<dbReference type="Proteomes" id="UP001066276">
    <property type="component" value="Chromosome 4_1"/>
</dbReference>
<organism evidence="1 2">
    <name type="scientific">Pleurodeles waltl</name>
    <name type="common">Iberian ribbed newt</name>
    <dbReference type="NCBI Taxonomy" id="8319"/>
    <lineage>
        <taxon>Eukaryota</taxon>
        <taxon>Metazoa</taxon>
        <taxon>Chordata</taxon>
        <taxon>Craniata</taxon>
        <taxon>Vertebrata</taxon>
        <taxon>Euteleostomi</taxon>
        <taxon>Amphibia</taxon>
        <taxon>Batrachia</taxon>
        <taxon>Caudata</taxon>
        <taxon>Salamandroidea</taxon>
        <taxon>Salamandridae</taxon>
        <taxon>Pleurodelinae</taxon>
        <taxon>Pleurodeles</taxon>
    </lineage>
</organism>
<protein>
    <submittedName>
        <fullName evidence="1">Uncharacterized protein</fullName>
    </submittedName>
</protein>
<dbReference type="EMBL" id="JANPWB010000007">
    <property type="protein sequence ID" value="KAJ1170675.1"/>
    <property type="molecule type" value="Genomic_DNA"/>
</dbReference>
<reference evidence="1" key="1">
    <citation type="journal article" date="2022" name="bioRxiv">
        <title>Sequencing and chromosome-scale assembly of the giantPleurodeles waltlgenome.</title>
        <authorList>
            <person name="Brown T."/>
            <person name="Elewa A."/>
            <person name="Iarovenko S."/>
            <person name="Subramanian E."/>
            <person name="Araus A.J."/>
            <person name="Petzold A."/>
            <person name="Susuki M."/>
            <person name="Suzuki K.-i.T."/>
            <person name="Hayashi T."/>
            <person name="Toyoda A."/>
            <person name="Oliveira C."/>
            <person name="Osipova E."/>
            <person name="Leigh N.D."/>
            <person name="Simon A."/>
            <person name="Yun M.H."/>
        </authorList>
    </citation>
    <scope>NUCLEOTIDE SEQUENCE</scope>
    <source>
        <strain evidence="1">20211129_DDA</strain>
        <tissue evidence="1">Liver</tissue>
    </source>
</reference>